<feature type="compositionally biased region" description="Basic and acidic residues" evidence="8">
    <location>
        <begin position="227"/>
        <end position="236"/>
    </location>
</feature>
<organism evidence="10 11">
    <name type="scientific">Oidiodendron maius (strain Zn)</name>
    <dbReference type="NCBI Taxonomy" id="913774"/>
    <lineage>
        <taxon>Eukaryota</taxon>
        <taxon>Fungi</taxon>
        <taxon>Dikarya</taxon>
        <taxon>Ascomycota</taxon>
        <taxon>Pezizomycotina</taxon>
        <taxon>Leotiomycetes</taxon>
        <taxon>Leotiomycetes incertae sedis</taxon>
        <taxon>Myxotrichaceae</taxon>
        <taxon>Oidiodendron</taxon>
    </lineage>
</organism>
<keyword evidence="4" id="KW-0805">Transcription regulation</keyword>
<dbReference type="OrthoDB" id="330772at2759"/>
<sequence length="299" mass="33769">MSGSIGPISSAVIVPEPSGQSPPRKRRQSSLSNASPKRPRLSHDGSTGPPSTLGALPQVDAATPEPATVPDDEKERDLTLERRKSSVQEERKRSRRLFGGILSALSQTAPSGQQKRRQEIEKRQAEKAKQQKVNDEDQRAERLARLKATRKAEQIKYNRESMRSRHSNILSRANFLSTRTEPKLYYKPWELLPEEEDRIKRQISEVEILIEREVEEFNTLYPYEPVKDALVPEEKQNNSSKETVGEPRTESPPNSNIQVDPTNPPTQTPQSNQPATGRHSLEEHNGEVVVEADEDTVIY</sequence>
<evidence type="ECO:0000256" key="4">
    <source>
        <dbReference type="ARBA" id="ARBA00023015"/>
    </source>
</evidence>
<keyword evidence="3" id="KW-0507">mRNA processing</keyword>
<evidence type="ECO:0000256" key="8">
    <source>
        <dbReference type="SAM" id="MobiDB-lite"/>
    </source>
</evidence>
<comment type="similarity">
    <text evidence="2">Belongs to the pinin family.</text>
</comment>
<evidence type="ECO:0000256" key="7">
    <source>
        <dbReference type="ARBA" id="ARBA00023242"/>
    </source>
</evidence>
<dbReference type="InterPro" id="IPR039853">
    <property type="entry name" value="Pinin"/>
</dbReference>
<dbReference type="Pfam" id="PF04696">
    <property type="entry name" value="Pinin_SDK_memA"/>
    <property type="match status" value="1"/>
</dbReference>
<evidence type="ECO:0000259" key="9">
    <source>
        <dbReference type="Pfam" id="PF04696"/>
    </source>
</evidence>
<keyword evidence="11" id="KW-1185">Reference proteome</keyword>
<dbReference type="GO" id="GO:0008380">
    <property type="term" value="P:RNA splicing"/>
    <property type="evidence" value="ECO:0007669"/>
    <property type="project" value="UniProtKB-KW"/>
</dbReference>
<accession>A0A0C3HWE5</accession>
<dbReference type="EMBL" id="KN832870">
    <property type="protein sequence ID" value="KIN07240.1"/>
    <property type="molecule type" value="Genomic_DNA"/>
</dbReference>
<reference evidence="10 11" key="1">
    <citation type="submission" date="2014-04" db="EMBL/GenBank/DDBJ databases">
        <authorList>
            <consortium name="DOE Joint Genome Institute"/>
            <person name="Kuo A."/>
            <person name="Martino E."/>
            <person name="Perotto S."/>
            <person name="Kohler A."/>
            <person name="Nagy L.G."/>
            <person name="Floudas D."/>
            <person name="Copeland A."/>
            <person name="Barry K.W."/>
            <person name="Cichocki N."/>
            <person name="Veneault-Fourrey C."/>
            <person name="LaButti K."/>
            <person name="Lindquist E.A."/>
            <person name="Lipzen A."/>
            <person name="Lundell T."/>
            <person name="Morin E."/>
            <person name="Murat C."/>
            <person name="Sun H."/>
            <person name="Tunlid A."/>
            <person name="Henrissat B."/>
            <person name="Grigoriev I.V."/>
            <person name="Hibbett D.S."/>
            <person name="Martin F."/>
            <person name="Nordberg H.P."/>
            <person name="Cantor M.N."/>
            <person name="Hua S.X."/>
        </authorList>
    </citation>
    <scope>NUCLEOTIDE SEQUENCE [LARGE SCALE GENOMIC DNA]</scope>
    <source>
        <strain evidence="10 11">Zn</strain>
    </source>
</reference>
<feature type="compositionally biased region" description="Polar residues" evidence="8">
    <location>
        <begin position="251"/>
        <end position="260"/>
    </location>
</feature>
<evidence type="ECO:0000313" key="11">
    <source>
        <dbReference type="Proteomes" id="UP000054321"/>
    </source>
</evidence>
<evidence type="ECO:0000256" key="3">
    <source>
        <dbReference type="ARBA" id="ARBA00022664"/>
    </source>
</evidence>
<evidence type="ECO:0000256" key="2">
    <source>
        <dbReference type="ARBA" id="ARBA00010386"/>
    </source>
</evidence>
<keyword evidence="5" id="KW-0804">Transcription</keyword>
<dbReference type="Proteomes" id="UP000054321">
    <property type="component" value="Unassembled WGS sequence"/>
</dbReference>
<dbReference type="GO" id="GO:0071013">
    <property type="term" value="C:catalytic step 2 spliceosome"/>
    <property type="evidence" value="ECO:0007669"/>
    <property type="project" value="TreeGrafter"/>
</dbReference>
<protein>
    <recommendedName>
        <fullName evidence="9">Pinin/SDK/MemA protein domain-containing protein</fullName>
    </recommendedName>
</protein>
<dbReference type="GO" id="GO:0006397">
    <property type="term" value="P:mRNA processing"/>
    <property type="evidence" value="ECO:0007669"/>
    <property type="project" value="UniProtKB-KW"/>
</dbReference>
<evidence type="ECO:0000256" key="1">
    <source>
        <dbReference type="ARBA" id="ARBA00004123"/>
    </source>
</evidence>
<feature type="domain" description="Pinin/SDK/MemA protein" evidence="9">
    <location>
        <begin position="88"/>
        <end position="203"/>
    </location>
</feature>
<gene>
    <name evidence="10" type="ORF">OIDMADRAFT_22130</name>
</gene>
<proteinExistence type="inferred from homology"/>
<dbReference type="InParanoid" id="A0A0C3HWE5"/>
<feature type="region of interest" description="Disordered" evidence="8">
    <location>
        <begin position="227"/>
        <end position="299"/>
    </location>
</feature>
<dbReference type="PANTHER" id="PTHR12707">
    <property type="entry name" value="PINN"/>
    <property type="match status" value="1"/>
</dbReference>
<evidence type="ECO:0000256" key="5">
    <source>
        <dbReference type="ARBA" id="ARBA00023163"/>
    </source>
</evidence>
<reference evidence="11" key="2">
    <citation type="submission" date="2015-01" db="EMBL/GenBank/DDBJ databases">
        <title>Evolutionary Origins and Diversification of the Mycorrhizal Mutualists.</title>
        <authorList>
            <consortium name="DOE Joint Genome Institute"/>
            <consortium name="Mycorrhizal Genomics Consortium"/>
            <person name="Kohler A."/>
            <person name="Kuo A."/>
            <person name="Nagy L.G."/>
            <person name="Floudas D."/>
            <person name="Copeland A."/>
            <person name="Barry K.W."/>
            <person name="Cichocki N."/>
            <person name="Veneault-Fourrey C."/>
            <person name="LaButti K."/>
            <person name="Lindquist E.A."/>
            <person name="Lipzen A."/>
            <person name="Lundell T."/>
            <person name="Morin E."/>
            <person name="Murat C."/>
            <person name="Riley R."/>
            <person name="Ohm R."/>
            <person name="Sun H."/>
            <person name="Tunlid A."/>
            <person name="Henrissat B."/>
            <person name="Grigoriev I.V."/>
            <person name="Hibbett D.S."/>
            <person name="Martin F."/>
        </authorList>
    </citation>
    <scope>NUCLEOTIDE SEQUENCE [LARGE SCALE GENOMIC DNA]</scope>
    <source>
        <strain evidence="11">Zn</strain>
    </source>
</reference>
<keyword evidence="7" id="KW-0539">Nucleus</keyword>
<dbReference type="InterPro" id="IPR006786">
    <property type="entry name" value="Pinin_SDK_MemA"/>
</dbReference>
<dbReference type="AlphaFoldDB" id="A0A0C3HWE5"/>
<evidence type="ECO:0000256" key="6">
    <source>
        <dbReference type="ARBA" id="ARBA00023187"/>
    </source>
</evidence>
<dbReference type="PANTHER" id="PTHR12707:SF0">
    <property type="entry name" value="PININ"/>
    <property type="match status" value="1"/>
</dbReference>
<feature type="region of interest" description="Disordered" evidence="8">
    <location>
        <begin position="1"/>
        <end position="140"/>
    </location>
</feature>
<name>A0A0C3HWE5_OIDMZ</name>
<feature type="compositionally biased region" description="Basic and acidic residues" evidence="8">
    <location>
        <begin position="71"/>
        <end position="92"/>
    </location>
</feature>
<dbReference type="HOGENOM" id="CLU_049352_1_0_1"/>
<dbReference type="STRING" id="913774.A0A0C3HWE5"/>
<feature type="compositionally biased region" description="Acidic residues" evidence="8">
    <location>
        <begin position="290"/>
        <end position="299"/>
    </location>
</feature>
<evidence type="ECO:0000313" key="10">
    <source>
        <dbReference type="EMBL" id="KIN07240.1"/>
    </source>
</evidence>
<comment type="subcellular location">
    <subcellularLocation>
        <location evidence="1">Nucleus</location>
    </subcellularLocation>
</comment>
<keyword evidence="6" id="KW-0508">mRNA splicing</keyword>
<feature type="compositionally biased region" description="Basic and acidic residues" evidence="8">
    <location>
        <begin position="116"/>
        <end position="140"/>
    </location>
</feature>